<gene>
    <name evidence="2" type="ORF">B0O44_10639</name>
</gene>
<evidence type="ECO:0000313" key="3">
    <source>
        <dbReference type="Proteomes" id="UP000248198"/>
    </source>
</evidence>
<dbReference type="Pfam" id="PF14344">
    <property type="entry name" value="DUF4397"/>
    <property type="match status" value="1"/>
</dbReference>
<proteinExistence type="predicted"/>
<accession>A0A318UAA2</accession>
<evidence type="ECO:0000313" key="2">
    <source>
        <dbReference type="EMBL" id="PYF72390.1"/>
    </source>
</evidence>
<comment type="caution">
    <text evidence="2">The sequence shown here is derived from an EMBL/GenBank/DDBJ whole genome shotgun (WGS) entry which is preliminary data.</text>
</comment>
<dbReference type="Proteomes" id="UP000248198">
    <property type="component" value="Unassembled WGS sequence"/>
</dbReference>
<protein>
    <submittedName>
        <fullName evidence="2">Uncharacterized protein DUF4397</fullName>
    </submittedName>
</protein>
<keyword evidence="3" id="KW-1185">Reference proteome</keyword>
<dbReference type="AlphaFoldDB" id="A0A318UAA2"/>
<reference evidence="2 3" key="1">
    <citation type="submission" date="2018-06" db="EMBL/GenBank/DDBJ databases">
        <title>Genomic Encyclopedia of Archaeal and Bacterial Type Strains, Phase II (KMG-II): from individual species to whole genera.</title>
        <authorList>
            <person name="Goeker M."/>
        </authorList>
    </citation>
    <scope>NUCLEOTIDE SEQUENCE [LARGE SCALE GENOMIC DNA]</scope>
    <source>
        <strain evidence="2 3">DSM 27372</strain>
    </source>
</reference>
<name>A0A318UAA2_9SPHI</name>
<evidence type="ECO:0000259" key="1">
    <source>
        <dbReference type="Pfam" id="PF14344"/>
    </source>
</evidence>
<dbReference type="InterPro" id="IPR025510">
    <property type="entry name" value="DUF4397"/>
</dbReference>
<sequence length="236" mass="25014">MTLFAKSISRSLHPVLTGLALALGSLLFQSCSKDQAPDVKGSSLTVVNASPTMATYNFYLNDQKANGAAALPFAGAVSPKVWQSGAYKAKFTIASNTESVITKDISLAPDKAYSLFLIDKADKLDYLLINDDLSKTGEKAFVRFINLSPDAASLDLAVKGGAVLIGDKVYKASSAFTEVDPKDYVFEIRDKATGTVKGAALASITLAKGKYYTVTALGLLQPTGTDQAFTGKVFPY</sequence>
<feature type="domain" description="DUF4397" evidence="1">
    <location>
        <begin position="43"/>
        <end position="156"/>
    </location>
</feature>
<organism evidence="2 3">
    <name type="scientific">Pedobacter nutrimenti</name>
    <dbReference type="NCBI Taxonomy" id="1241337"/>
    <lineage>
        <taxon>Bacteria</taxon>
        <taxon>Pseudomonadati</taxon>
        <taxon>Bacteroidota</taxon>
        <taxon>Sphingobacteriia</taxon>
        <taxon>Sphingobacteriales</taxon>
        <taxon>Sphingobacteriaceae</taxon>
        <taxon>Pedobacter</taxon>
    </lineage>
</organism>
<dbReference type="EMBL" id="QKLU01000006">
    <property type="protein sequence ID" value="PYF72390.1"/>
    <property type="molecule type" value="Genomic_DNA"/>
</dbReference>
<dbReference type="PROSITE" id="PS51257">
    <property type="entry name" value="PROKAR_LIPOPROTEIN"/>
    <property type="match status" value="1"/>
</dbReference>